<feature type="compositionally biased region" description="Polar residues" evidence="3">
    <location>
        <begin position="103"/>
        <end position="112"/>
    </location>
</feature>
<evidence type="ECO:0000256" key="2">
    <source>
        <dbReference type="ARBA" id="ARBA00023242"/>
    </source>
</evidence>
<keyword evidence="2" id="KW-0539">Nucleus</keyword>
<dbReference type="RefSeq" id="XP_018143511.1">
    <property type="nucleotide sequence ID" value="XM_018293778.1"/>
</dbReference>
<dbReference type="Pfam" id="PF04082">
    <property type="entry name" value="Fungal_trans"/>
    <property type="match status" value="1"/>
</dbReference>
<evidence type="ECO:0000313" key="5">
    <source>
        <dbReference type="EMBL" id="OAQ66424.1"/>
    </source>
</evidence>
<dbReference type="EMBL" id="LSBJ02000004">
    <property type="protein sequence ID" value="OAQ66424.1"/>
    <property type="molecule type" value="Genomic_DNA"/>
</dbReference>
<dbReference type="SMART" id="SM00066">
    <property type="entry name" value="GAL4"/>
    <property type="match status" value="1"/>
</dbReference>
<keyword evidence="5" id="KW-0238">DNA-binding</keyword>
<feature type="compositionally biased region" description="Basic and acidic residues" evidence="3">
    <location>
        <begin position="90"/>
        <end position="102"/>
    </location>
</feature>
<protein>
    <submittedName>
        <fullName evidence="5">Zn(2)-C6 fungal-type DNA-binding domain-containing protein</fullName>
    </submittedName>
</protein>
<evidence type="ECO:0000256" key="1">
    <source>
        <dbReference type="ARBA" id="ARBA00022723"/>
    </source>
</evidence>
<dbReference type="SUPFAM" id="SSF57701">
    <property type="entry name" value="Zn2/Cys6 DNA-binding domain"/>
    <property type="match status" value="1"/>
</dbReference>
<evidence type="ECO:0000256" key="3">
    <source>
        <dbReference type="SAM" id="MobiDB-lite"/>
    </source>
</evidence>
<dbReference type="AlphaFoldDB" id="A0A179FLI9"/>
<sequence length="655" mass="74945">MNKSIPHILRQYPAFNCITKPTKLHNLQEEQFKKPRMRLKRGLERESCDFCHRRKIKCNRAARVSQGETTCSQCDLRQIPCNIDDSNDIRIQRRKQTERTDLDTSNTRSSQEPGVAAFKDVPPTSALDATVTSLPPHDTSFAGTPSFLLSDSLFDLSADSILFLDQIFMGDLSSEWNTPLSFAPSHTQTSSEALSPDDHLHQELWINCGIDSEIFKSALKLYFTHAALCLPILLEDAFWEDYEANRCCHALIYAIACRGIPFTNIPNKWEIQQRLATKFKECFFEHQSSGRGTTHLDDIEALALMANFKYENTSSPIPTHMEALFLSHDSLVMMTLQYRLEGETSSEMPSRAADRRILLFWHVYGLDAFNNLDYKRPSRIPETDIEATPKILLPKMETHGYLDAILSLAIIARNMLQRLCNTATRRHGVKPADIEALYGQIENWKTSFPSYLQHDFKDEISPAPKADYYIQLQRCVLYLLQVNCYLQIEGFVDAFGICKESKMDAEMTHFKVEYESLRTVRAAIDVCKWMERYDERSDATYALVDLAPNILRDICAGLGVWMSIRGKRLVEDCSVSRFVVKLKGLSAEDAKRQTLEEYVAMGEVFRDSVKRAVSHADTGMTLERIDMFWGPFRDSMDELTGIEKVLVHERRIAMA</sequence>
<proteinExistence type="predicted"/>
<dbReference type="GO" id="GO:0003677">
    <property type="term" value="F:DNA binding"/>
    <property type="evidence" value="ECO:0007669"/>
    <property type="project" value="UniProtKB-KW"/>
</dbReference>
<dbReference type="InterPro" id="IPR007219">
    <property type="entry name" value="XnlR_reg_dom"/>
</dbReference>
<dbReference type="KEGG" id="pchm:VFPPC_16025"/>
<dbReference type="Pfam" id="PF00172">
    <property type="entry name" value="Zn_clus"/>
    <property type="match status" value="1"/>
</dbReference>
<keyword evidence="1" id="KW-0479">Metal-binding</keyword>
<gene>
    <name evidence="5" type="ORF">VFPPC_16025</name>
</gene>
<dbReference type="GO" id="GO:0000981">
    <property type="term" value="F:DNA-binding transcription factor activity, RNA polymerase II-specific"/>
    <property type="evidence" value="ECO:0007669"/>
    <property type="project" value="InterPro"/>
</dbReference>
<dbReference type="InterPro" id="IPR036864">
    <property type="entry name" value="Zn2-C6_fun-type_DNA-bd_sf"/>
</dbReference>
<dbReference type="GO" id="GO:0008270">
    <property type="term" value="F:zinc ion binding"/>
    <property type="evidence" value="ECO:0007669"/>
    <property type="project" value="InterPro"/>
</dbReference>
<dbReference type="Proteomes" id="UP000078397">
    <property type="component" value="Unassembled WGS sequence"/>
</dbReference>
<dbReference type="CDD" id="cd00067">
    <property type="entry name" value="GAL4"/>
    <property type="match status" value="1"/>
</dbReference>
<dbReference type="PROSITE" id="PS00463">
    <property type="entry name" value="ZN2_CY6_FUNGAL_1"/>
    <property type="match status" value="1"/>
</dbReference>
<dbReference type="InterPro" id="IPR050987">
    <property type="entry name" value="AtrR-like"/>
</dbReference>
<organism evidence="5 6">
    <name type="scientific">Pochonia chlamydosporia 170</name>
    <dbReference type="NCBI Taxonomy" id="1380566"/>
    <lineage>
        <taxon>Eukaryota</taxon>
        <taxon>Fungi</taxon>
        <taxon>Dikarya</taxon>
        <taxon>Ascomycota</taxon>
        <taxon>Pezizomycotina</taxon>
        <taxon>Sordariomycetes</taxon>
        <taxon>Hypocreomycetidae</taxon>
        <taxon>Hypocreales</taxon>
        <taxon>Clavicipitaceae</taxon>
        <taxon>Pochonia</taxon>
    </lineage>
</organism>
<dbReference type="PANTHER" id="PTHR46910">
    <property type="entry name" value="TRANSCRIPTION FACTOR PDR1"/>
    <property type="match status" value="1"/>
</dbReference>
<evidence type="ECO:0000313" key="6">
    <source>
        <dbReference type="Proteomes" id="UP000078397"/>
    </source>
</evidence>
<dbReference type="PANTHER" id="PTHR46910:SF1">
    <property type="entry name" value="MISCELLANEOUS ZN(II)2CYS6 TRANSCRIPTION FACTOR (EUROFUNG)-RELATED"/>
    <property type="match status" value="1"/>
</dbReference>
<dbReference type="GeneID" id="28857772"/>
<keyword evidence="6" id="KW-1185">Reference proteome</keyword>
<dbReference type="OrthoDB" id="4764644at2759"/>
<comment type="caution">
    <text evidence="5">The sequence shown here is derived from an EMBL/GenBank/DDBJ whole genome shotgun (WGS) entry which is preliminary data.</text>
</comment>
<name>A0A179FLI9_METCM</name>
<reference evidence="5 6" key="1">
    <citation type="journal article" date="2016" name="PLoS Pathog.">
        <title>Biosynthesis of antibiotic leucinostatins in bio-control fungus Purpureocillium lilacinum and their inhibition on phytophthora revealed by genome mining.</title>
        <authorList>
            <person name="Wang G."/>
            <person name="Liu Z."/>
            <person name="Lin R."/>
            <person name="Li E."/>
            <person name="Mao Z."/>
            <person name="Ling J."/>
            <person name="Yang Y."/>
            <person name="Yin W.B."/>
            <person name="Xie B."/>
        </authorList>
    </citation>
    <scope>NUCLEOTIDE SEQUENCE [LARGE SCALE GENOMIC DNA]</scope>
    <source>
        <strain evidence="5">170</strain>
    </source>
</reference>
<feature type="domain" description="Zn(2)-C6 fungal-type" evidence="4">
    <location>
        <begin position="47"/>
        <end position="83"/>
    </location>
</feature>
<dbReference type="Gene3D" id="4.10.240.10">
    <property type="entry name" value="Zn(2)-C6 fungal-type DNA-binding domain"/>
    <property type="match status" value="1"/>
</dbReference>
<evidence type="ECO:0000259" key="4">
    <source>
        <dbReference type="PROSITE" id="PS50048"/>
    </source>
</evidence>
<dbReference type="InterPro" id="IPR001138">
    <property type="entry name" value="Zn2Cys6_DnaBD"/>
</dbReference>
<dbReference type="STRING" id="1380566.A0A179FLI9"/>
<dbReference type="CDD" id="cd12148">
    <property type="entry name" value="fungal_TF_MHR"/>
    <property type="match status" value="1"/>
</dbReference>
<dbReference type="GO" id="GO:0006351">
    <property type="term" value="P:DNA-templated transcription"/>
    <property type="evidence" value="ECO:0007669"/>
    <property type="project" value="InterPro"/>
</dbReference>
<feature type="region of interest" description="Disordered" evidence="3">
    <location>
        <begin position="90"/>
        <end position="120"/>
    </location>
</feature>
<dbReference type="PROSITE" id="PS50048">
    <property type="entry name" value="ZN2_CY6_FUNGAL_2"/>
    <property type="match status" value="1"/>
</dbReference>
<accession>A0A179FLI9</accession>